<evidence type="ECO:0000256" key="1">
    <source>
        <dbReference type="SAM" id="MobiDB-lite"/>
    </source>
</evidence>
<evidence type="ECO:0000313" key="3">
    <source>
        <dbReference type="Proteomes" id="UP001178508"/>
    </source>
</evidence>
<organism evidence="2 3">
    <name type="scientific">Xyrichtys novacula</name>
    <name type="common">Pearly razorfish</name>
    <name type="synonym">Hemipteronotus novacula</name>
    <dbReference type="NCBI Taxonomy" id="13765"/>
    <lineage>
        <taxon>Eukaryota</taxon>
        <taxon>Metazoa</taxon>
        <taxon>Chordata</taxon>
        <taxon>Craniata</taxon>
        <taxon>Vertebrata</taxon>
        <taxon>Euteleostomi</taxon>
        <taxon>Actinopterygii</taxon>
        <taxon>Neopterygii</taxon>
        <taxon>Teleostei</taxon>
        <taxon>Neoteleostei</taxon>
        <taxon>Acanthomorphata</taxon>
        <taxon>Eupercaria</taxon>
        <taxon>Labriformes</taxon>
        <taxon>Labridae</taxon>
        <taxon>Xyrichtys</taxon>
    </lineage>
</organism>
<gene>
    <name evidence="2" type="ORF">XNOV1_A010745</name>
</gene>
<protein>
    <submittedName>
        <fullName evidence="2">Uncharacterized protein</fullName>
    </submittedName>
</protein>
<feature type="region of interest" description="Disordered" evidence="1">
    <location>
        <begin position="65"/>
        <end position="147"/>
    </location>
</feature>
<accession>A0AAV1HPG0</accession>
<keyword evidence="3" id="KW-1185">Reference proteome</keyword>
<proteinExistence type="predicted"/>
<name>A0AAV1HPG0_XYRNO</name>
<dbReference type="AlphaFoldDB" id="A0AAV1HPG0"/>
<dbReference type="EMBL" id="OY660887">
    <property type="protein sequence ID" value="CAJ1087778.1"/>
    <property type="molecule type" value="Genomic_DNA"/>
</dbReference>
<reference evidence="2" key="1">
    <citation type="submission" date="2023-08" db="EMBL/GenBank/DDBJ databases">
        <authorList>
            <person name="Alioto T."/>
            <person name="Alioto T."/>
            <person name="Gomez Garrido J."/>
        </authorList>
    </citation>
    <scope>NUCLEOTIDE SEQUENCE</scope>
</reference>
<dbReference type="Proteomes" id="UP001178508">
    <property type="component" value="Chromosome 24"/>
</dbReference>
<evidence type="ECO:0000313" key="2">
    <source>
        <dbReference type="EMBL" id="CAJ1087778.1"/>
    </source>
</evidence>
<sequence length="220" mass="23966">MWAGLGGVQMRPPAERPLTAPLPLSLLLLFLFCGVRHESVRRRSARFPPWLQREEVLIGGEQSLKSHKRLLQPPGAAETPQKKKKRELKAASASVCSPPEERAREGGQTSARRGSLWTPELLRPGPRTLRPHPAEGQTHGARNCDTPKVAGSNPELSAGGHAELFSECKLDPPRLTPPPPSSAATHVFMSAVQGSTAPDNRFQGRRHGDYNHDVITISAI</sequence>